<keyword evidence="2" id="KW-1185">Reference proteome</keyword>
<evidence type="ECO:0000313" key="2">
    <source>
        <dbReference type="Proteomes" id="UP000002640"/>
    </source>
</evidence>
<dbReference type="SMR" id="G4ZRP4"/>
<dbReference type="InterPro" id="IPR036770">
    <property type="entry name" value="Ankyrin_rpt-contain_sf"/>
</dbReference>
<evidence type="ECO:0000313" key="1">
    <source>
        <dbReference type="EMBL" id="EGZ13853.1"/>
    </source>
</evidence>
<dbReference type="InterPro" id="IPR052050">
    <property type="entry name" value="SecEffector_AnkRepeat"/>
</dbReference>
<organism evidence="1 2">
    <name type="scientific">Phytophthora sojae (strain P6497)</name>
    <name type="common">Soybean stem and root rot agent</name>
    <name type="synonym">Phytophthora megasperma f. sp. glycines</name>
    <dbReference type="NCBI Taxonomy" id="1094619"/>
    <lineage>
        <taxon>Eukaryota</taxon>
        <taxon>Sar</taxon>
        <taxon>Stramenopiles</taxon>
        <taxon>Oomycota</taxon>
        <taxon>Peronosporomycetes</taxon>
        <taxon>Peronosporales</taxon>
        <taxon>Peronosporaceae</taxon>
        <taxon>Phytophthora</taxon>
    </lineage>
</organism>
<dbReference type="AlphaFoldDB" id="G4ZRP4"/>
<accession>G4ZRP4</accession>
<sequence>MLQTVFRPRSRFVQGFLRCLAWIACSEGNIAILDWVHQFGVELRSTAPIGSAVGRGDVKLLQWFYENGFEVTGPGLLEPAAENGRLDAVRWLTEHGVAVHLLEVAKIAAKHKNVPVMRWLVEQGPSLDLPTATLLVVEYRYIEVAWWVAEKDRGDLVLKALQNNDRNVVWWILMHTQFQEENTRREIHDAIQRCPRGTQQWLKNNMNDV</sequence>
<dbReference type="Gene3D" id="1.25.40.20">
    <property type="entry name" value="Ankyrin repeat-containing domain"/>
    <property type="match status" value="1"/>
</dbReference>
<dbReference type="KEGG" id="psoj:PHYSODRAFT_303245"/>
<dbReference type="InParanoid" id="G4ZRP4"/>
<protein>
    <submittedName>
        <fullName evidence="1">Uncharacterized protein</fullName>
    </submittedName>
</protein>
<gene>
    <name evidence="1" type="ORF">PHYSODRAFT_303245</name>
</gene>
<dbReference type="SUPFAM" id="SSF140860">
    <property type="entry name" value="Pseudo ankyrin repeat-like"/>
    <property type="match status" value="1"/>
</dbReference>
<dbReference type="GeneID" id="20642251"/>
<dbReference type="Proteomes" id="UP000002640">
    <property type="component" value="Unassembled WGS sequence"/>
</dbReference>
<proteinExistence type="predicted"/>
<reference evidence="1 2" key="1">
    <citation type="journal article" date="2006" name="Science">
        <title>Phytophthora genome sequences uncover evolutionary origins and mechanisms of pathogenesis.</title>
        <authorList>
            <person name="Tyler B.M."/>
            <person name="Tripathy S."/>
            <person name="Zhang X."/>
            <person name="Dehal P."/>
            <person name="Jiang R.H."/>
            <person name="Aerts A."/>
            <person name="Arredondo F.D."/>
            <person name="Baxter L."/>
            <person name="Bensasson D."/>
            <person name="Beynon J.L."/>
            <person name="Chapman J."/>
            <person name="Damasceno C.M."/>
            <person name="Dorrance A.E."/>
            <person name="Dou D."/>
            <person name="Dickerman A.W."/>
            <person name="Dubchak I.L."/>
            <person name="Garbelotto M."/>
            <person name="Gijzen M."/>
            <person name="Gordon S.G."/>
            <person name="Govers F."/>
            <person name="Grunwald N.J."/>
            <person name="Huang W."/>
            <person name="Ivors K.L."/>
            <person name="Jones R.W."/>
            <person name="Kamoun S."/>
            <person name="Krampis K."/>
            <person name="Lamour K.H."/>
            <person name="Lee M.K."/>
            <person name="McDonald W.H."/>
            <person name="Medina M."/>
            <person name="Meijer H.J."/>
            <person name="Nordberg E.K."/>
            <person name="Maclean D.J."/>
            <person name="Ospina-Giraldo M.D."/>
            <person name="Morris P.F."/>
            <person name="Phuntumart V."/>
            <person name="Putnam N.H."/>
            <person name="Rash S."/>
            <person name="Rose J.K."/>
            <person name="Sakihama Y."/>
            <person name="Salamov A.A."/>
            <person name="Savidor A."/>
            <person name="Scheuring C.F."/>
            <person name="Smith B.M."/>
            <person name="Sobral B.W."/>
            <person name="Terry A."/>
            <person name="Torto-Alalibo T.A."/>
            <person name="Win J."/>
            <person name="Xu Z."/>
            <person name="Zhang H."/>
            <person name="Grigoriev I.V."/>
            <person name="Rokhsar D.S."/>
            <person name="Boore J.L."/>
        </authorList>
    </citation>
    <scope>NUCLEOTIDE SEQUENCE [LARGE SCALE GENOMIC DNA]</scope>
    <source>
        <strain evidence="1 2">P6497</strain>
    </source>
</reference>
<dbReference type="PANTHER" id="PTHR46586:SF3">
    <property type="entry name" value="ANKYRIN REPEAT-CONTAINING PROTEIN"/>
    <property type="match status" value="1"/>
</dbReference>
<dbReference type="EMBL" id="JH159156">
    <property type="protein sequence ID" value="EGZ13853.1"/>
    <property type="molecule type" value="Genomic_DNA"/>
</dbReference>
<name>G4ZRP4_PHYSP</name>
<dbReference type="PANTHER" id="PTHR46586">
    <property type="entry name" value="ANKYRIN REPEAT-CONTAINING PROTEIN"/>
    <property type="match status" value="1"/>
</dbReference>
<dbReference type="RefSeq" id="XP_009531282.1">
    <property type="nucleotide sequence ID" value="XM_009532987.1"/>
</dbReference>